<dbReference type="EMBL" id="JAKMXF010000320">
    <property type="protein sequence ID" value="KAI6649571.1"/>
    <property type="molecule type" value="Genomic_DNA"/>
</dbReference>
<keyword evidence="4" id="KW-0067">ATP-binding</keyword>
<feature type="transmembrane region" description="Helical" evidence="8">
    <location>
        <begin position="21"/>
        <end position="43"/>
    </location>
</feature>
<dbReference type="InterPro" id="IPR045851">
    <property type="entry name" value="AMP-bd_C_sf"/>
</dbReference>
<evidence type="ECO:0000259" key="9">
    <source>
        <dbReference type="Pfam" id="PF00501"/>
    </source>
</evidence>
<feature type="domain" description="AMP-dependent synthetase/ligase" evidence="9">
    <location>
        <begin position="84"/>
        <end position="452"/>
    </location>
</feature>
<comment type="similarity">
    <text evidence="1">Belongs to the ATP-dependent AMP-binding enzyme family.</text>
</comment>
<gene>
    <name evidence="10" type="ORF">LOD99_6737</name>
</gene>
<dbReference type="Gene3D" id="3.30.300.30">
    <property type="match status" value="1"/>
</dbReference>
<evidence type="ECO:0000256" key="6">
    <source>
        <dbReference type="ARBA" id="ARBA00041297"/>
    </source>
</evidence>
<evidence type="ECO:0000256" key="1">
    <source>
        <dbReference type="ARBA" id="ARBA00006432"/>
    </source>
</evidence>
<dbReference type="PROSITE" id="PS00455">
    <property type="entry name" value="AMP_BINDING"/>
    <property type="match status" value="1"/>
</dbReference>
<dbReference type="GO" id="GO:0044539">
    <property type="term" value="P:long-chain fatty acid import into cell"/>
    <property type="evidence" value="ECO:0007669"/>
    <property type="project" value="TreeGrafter"/>
</dbReference>
<dbReference type="Pfam" id="PF00501">
    <property type="entry name" value="AMP-binding"/>
    <property type="match status" value="1"/>
</dbReference>
<evidence type="ECO:0000256" key="4">
    <source>
        <dbReference type="ARBA" id="ARBA00022840"/>
    </source>
</evidence>
<reference evidence="10 11" key="1">
    <citation type="journal article" date="2023" name="BMC Biol.">
        <title>The compact genome of the sponge Oopsacas minuta (Hexactinellida) is lacking key metazoan core genes.</title>
        <authorList>
            <person name="Santini S."/>
            <person name="Schenkelaars Q."/>
            <person name="Jourda C."/>
            <person name="Duchesne M."/>
            <person name="Belahbib H."/>
            <person name="Rocher C."/>
            <person name="Selva M."/>
            <person name="Riesgo A."/>
            <person name="Vervoort M."/>
            <person name="Leys S.P."/>
            <person name="Kodjabachian L."/>
            <person name="Le Bivic A."/>
            <person name="Borchiellini C."/>
            <person name="Claverie J.M."/>
            <person name="Renard E."/>
        </authorList>
    </citation>
    <scope>NUCLEOTIDE SEQUENCE [LARGE SCALE GENOMIC DNA]</scope>
    <source>
        <strain evidence="10">SPO-2</strain>
    </source>
</reference>
<dbReference type="Proteomes" id="UP001165289">
    <property type="component" value="Unassembled WGS sequence"/>
</dbReference>
<organism evidence="10 11">
    <name type="scientific">Oopsacas minuta</name>
    <dbReference type="NCBI Taxonomy" id="111878"/>
    <lineage>
        <taxon>Eukaryota</taxon>
        <taxon>Metazoa</taxon>
        <taxon>Porifera</taxon>
        <taxon>Hexactinellida</taxon>
        <taxon>Hexasterophora</taxon>
        <taxon>Lyssacinosida</taxon>
        <taxon>Leucopsacidae</taxon>
        <taxon>Oopsacas</taxon>
    </lineage>
</organism>
<keyword evidence="2" id="KW-0436">Ligase</keyword>
<dbReference type="AlphaFoldDB" id="A0AAV7JMA2"/>
<protein>
    <recommendedName>
        <fullName evidence="6">Long-chain-fatty-acid--CoA ligase</fullName>
    </recommendedName>
</protein>
<dbReference type="PANTHER" id="PTHR43107">
    <property type="entry name" value="LONG-CHAIN FATTY ACID TRANSPORT PROTEIN"/>
    <property type="match status" value="1"/>
</dbReference>
<dbReference type="InterPro" id="IPR000873">
    <property type="entry name" value="AMP-dep_synth/lig_dom"/>
</dbReference>
<evidence type="ECO:0000256" key="3">
    <source>
        <dbReference type="ARBA" id="ARBA00022741"/>
    </source>
</evidence>
<comment type="catalytic activity">
    <reaction evidence="5">
        <text>a very long-chain fatty acid + ATP + CoA = a very long-chain fatty acyl-CoA + AMP + diphosphate</text>
        <dbReference type="Rhea" id="RHEA:54536"/>
        <dbReference type="ChEBI" id="CHEBI:30616"/>
        <dbReference type="ChEBI" id="CHEBI:33019"/>
        <dbReference type="ChEBI" id="CHEBI:57287"/>
        <dbReference type="ChEBI" id="CHEBI:58950"/>
        <dbReference type="ChEBI" id="CHEBI:138261"/>
        <dbReference type="ChEBI" id="CHEBI:456215"/>
    </reaction>
    <physiologicalReaction direction="left-to-right" evidence="5">
        <dbReference type="Rhea" id="RHEA:54537"/>
    </physiologicalReaction>
</comment>
<evidence type="ECO:0000313" key="11">
    <source>
        <dbReference type="Proteomes" id="UP001165289"/>
    </source>
</evidence>
<name>A0AAV7JMA2_9METZ</name>
<accession>A0AAV7JMA2</accession>
<evidence type="ECO:0000256" key="8">
    <source>
        <dbReference type="SAM" id="Phobius"/>
    </source>
</evidence>
<dbReference type="GO" id="GO:0005789">
    <property type="term" value="C:endoplasmic reticulum membrane"/>
    <property type="evidence" value="ECO:0007669"/>
    <property type="project" value="TreeGrafter"/>
</dbReference>
<dbReference type="GO" id="GO:0005524">
    <property type="term" value="F:ATP binding"/>
    <property type="evidence" value="ECO:0007669"/>
    <property type="project" value="UniProtKB-KW"/>
</dbReference>
<dbReference type="GO" id="GO:0005324">
    <property type="term" value="F:long-chain fatty acid transmembrane transporter activity"/>
    <property type="evidence" value="ECO:0007669"/>
    <property type="project" value="TreeGrafter"/>
</dbReference>
<evidence type="ECO:0000256" key="7">
    <source>
        <dbReference type="ARBA" id="ARBA00048666"/>
    </source>
</evidence>
<dbReference type="Gene3D" id="3.40.50.12780">
    <property type="entry name" value="N-terminal domain of ligase-like"/>
    <property type="match status" value="1"/>
</dbReference>
<sequence length="643" mass="72971">MGKRILISIISAAMLYWTTSYPFSLLAFFPLTYFVFGGWHILWRYKRTVLRDLQLLKLLMSIKKSQIICKKDELTFHKRWNRLAVTHPKKVAVVFQDQIWTYRHIVLTANRVANYISANLCLDVGDSVALIAENCPEYIVILLALSKLGCPTALINYNLKAKQLIHSINIASCKAVIVTNSFSDQVNQIEGDLVSTNIYSLNRGASNTNYKDIIQLSQYSPSTEPTGRENKITIRSTLCYIYTSGTTGLPKACIIPHIKAFVSGFVFYQSANIVSDDILYVTLPLYHSSALLISVGMLMHGGCKMYLRSKFSASHFWDDCVANGCTVIFYIGEVCRYLLSQPNKPSDLTHKVTRAIGNGLRVSLWNEFKTRFRVNRIIEFYAATEGYASTLNLISEPGYVGYLPVSMKYVPYFNVFYYSNFLARLDKESGEPVRLPNGLCIQCEPNEPGEILGIIREGPKKMIGYLSEEATKKKVIRNVFTRGDAYLRTGDVLSYNEFGFYTFLDRKGDTFRWKGENVSTNEVETIITSIIGHNDVIVYSAPIPGTEGRAGMLAIVMDDIDLESLLVNFRQALPSYSVPLFIRLISAPELTSTFKYRKVNFREEGFDINTITDPIFFLDPRCNKYVPLNGDLYDVIMREKLRL</sequence>
<keyword evidence="8" id="KW-1133">Transmembrane helix</keyword>
<dbReference type="InterPro" id="IPR020845">
    <property type="entry name" value="AMP-binding_CS"/>
</dbReference>
<comment type="catalytic activity">
    <reaction evidence="7">
        <text>tetracosanoate + ATP + CoA = tetracosanoyl-CoA + AMP + diphosphate</text>
        <dbReference type="Rhea" id="RHEA:33639"/>
        <dbReference type="ChEBI" id="CHEBI:30616"/>
        <dbReference type="ChEBI" id="CHEBI:31014"/>
        <dbReference type="ChEBI" id="CHEBI:33019"/>
        <dbReference type="ChEBI" id="CHEBI:57287"/>
        <dbReference type="ChEBI" id="CHEBI:65052"/>
        <dbReference type="ChEBI" id="CHEBI:456215"/>
    </reaction>
    <physiologicalReaction direction="left-to-right" evidence="7">
        <dbReference type="Rhea" id="RHEA:33640"/>
    </physiologicalReaction>
</comment>
<keyword evidence="8" id="KW-0472">Membrane</keyword>
<dbReference type="SUPFAM" id="SSF56801">
    <property type="entry name" value="Acetyl-CoA synthetase-like"/>
    <property type="match status" value="1"/>
</dbReference>
<keyword evidence="8" id="KW-0812">Transmembrane</keyword>
<keyword evidence="3" id="KW-0547">Nucleotide-binding</keyword>
<comment type="caution">
    <text evidence="10">The sequence shown here is derived from an EMBL/GenBank/DDBJ whole genome shotgun (WGS) entry which is preliminary data.</text>
</comment>
<dbReference type="GO" id="GO:0004467">
    <property type="term" value="F:long-chain fatty acid-CoA ligase activity"/>
    <property type="evidence" value="ECO:0007669"/>
    <property type="project" value="TreeGrafter"/>
</dbReference>
<dbReference type="PANTHER" id="PTHR43107:SF15">
    <property type="entry name" value="FATTY ACID TRANSPORT PROTEIN 3, ISOFORM A"/>
    <property type="match status" value="1"/>
</dbReference>
<proteinExistence type="inferred from homology"/>
<evidence type="ECO:0000256" key="2">
    <source>
        <dbReference type="ARBA" id="ARBA00022598"/>
    </source>
</evidence>
<dbReference type="GO" id="GO:0005886">
    <property type="term" value="C:plasma membrane"/>
    <property type="evidence" value="ECO:0007669"/>
    <property type="project" value="TreeGrafter"/>
</dbReference>
<evidence type="ECO:0000313" key="10">
    <source>
        <dbReference type="EMBL" id="KAI6649571.1"/>
    </source>
</evidence>
<dbReference type="InterPro" id="IPR042099">
    <property type="entry name" value="ANL_N_sf"/>
</dbReference>
<keyword evidence="11" id="KW-1185">Reference proteome</keyword>
<evidence type="ECO:0000256" key="5">
    <source>
        <dbReference type="ARBA" id="ARBA00036527"/>
    </source>
</evidence>